<evidence type="ECO:0000256" key="1">
    <source>
        <dbReference type="ARBA" id="ARBA00004141"/>
    </source>
</evidence>
<dbReference type="GO" id="GO:0016020">
    <property type="term" value="C:membrane"/>
    <property type="evidence" value="ECO:0007669"/>
    <property type="project" value="UniProtKB-SubCell"/>
</dbReference>
<keyword evidence="5 11" id="KW-0472">Membrane</keyword>
<evidence type="ECO:0000256" key="9">
    <source>
        <dbReference type="ARBA" id="ARBA00038298"/>
    </source>
</evidence>
<proteinExistence type="inferred from homology"/>
<evidence type="ECO:0000313" key="13">
    <source>
        <dbReference type="EMBL" id="CDP37255.1"/>
    </source>
</evidence>
<evidence type="ECO:0000256" key="4">
    <source>
        <dbReference type="ARBA" id="ARBA00022989"/>
    </source>
</evidence>
<name>A0A060T827_BLAAD</name>
<sequence>MVRVEQFSPTFIVATAAYVIYAYCYKFAWHTVDDHGKGGGLIAGFCVLLLLMGSCWVSLVIVGPGFVETSEASDLDYYMSDAYGYRQYCSHCQQLKPDRAHHTSQLNRCVPKMDHYCSWLSSVIGLGNYKMFLQFLFYVLLLFFYVIITVASFVHAPQKKTSAQLWVLYGISIMWTLLLISFFGLHFYFLLLDRTTIEHLDVKRNAPPIYNIGMPDGTRVVTRIQKGDRPYSRGMWKNFTLVMSANPIYWFLPVPVHVDSYNEMTPQFLEVLRERYRTGKEGYLAERQYNRPPPMHTTPAIDGPRP</sequence>
<feature type="transmembrane region" description="Helical" evidence="11">
    <location>
        <begin position="135"/>
        <end position="154"/>
    </location>
</feature>
<dbReference type="PhylomeDB" id="A0A060T827"/>
<protein>
    <recommendedName>
        <fullName evidence="11">Palmitoyltransferase</fullName>
        <ecNumber evidence="11">2.3.1.225</ecNumber>
    </recommendedName>
</protein>
<dbReference type="InterPro" id="IPR001594">
    <property type="entry name" value="Palmitoyltrfase_DHHC"/>
</dbReference>
<feature type="transmembrane region" description="Helical" evidence="11">
    <location>
        <begin position="41"/>
        <end position="67"/>
    </location>
</feature>
<dbReference type="EC" id="2.3.1.225" evidence="11"/>
<evidence type="ECO:0000256" key="6">
    <source>
        <dbReference type="ARBA" id="ARBA00023139"/>
    </source>
</evidence>
<accession>A0A060T827</accession>
<keyword evidence="7" id="KW-0449">Lipoprotein</keyword>
<evidence type="ECO:0000256" key="10">
    <source>
        <dbReference type="ARBA" id="ARBA00048048"/>
    </source>
</evidence>
<keyword evidence="4 11" id="KW-1133">Transmembrane helix</keyword>
<keyword evidence="2 11" id="KW-0808">Transferase</keyword>
<evidence type="ECO:0000256" key="11">
    <source>
        <dbReference type="RuleBase" id="RU079119"/>
    </source>
</evidence>
<dbReference type="GO" id="GO:0005794">
    <property type="term" value="C:Golgi apparatus"/>
    <property type="evidence" value="ECO:0007669"/>
    <property type="project" value="TreeGrafter"/>
</dbReference>
<dbReference type="InterPro" id="IPR039859">
    <property type="entry name" value="PFA4/ZDH16/20/ERF2-like"/>
</dbReference>
<dbReference type="PANTHER" id="PTHR22883">
    <property type="entry name" value="ZINC FINGER DHHC DOMAIN CONTAINING PROTEIN"/>
    <property type="match status" value="1"/>
</dbReference>
<dbReference type="PROSITE" id="PS50216">
    <property type="entry name" value="DHHC"/>
    <property type="match status" value="1"/>
</dbReference>
<comment type="similarity">
    <text evidence="9">Belongs to the DHHC palmitoyltransferase family. PFA5 subfamily.</text>
</comment>
<comment type="domain">
    <text evidence="11">The DHHC domain is required for palmitoyltransferase activity.</text>
</comment>
<reference evidence="13" key="1">
    <citation type="submission" date="2014-02" db="EMBL/GenBank/DDBJ databases">
        <authorList>
            <person name="Genoscope - CEA"/>
        </authorList>
    </citation>
    <scope>NUCLEOTIDE SEQUENCE</scope>
    <source>
        <strain evidence="13">LS3</strain>
    </source>
</reference>
<keyword evidence="8 11" id="KW-0012">Acyltransferase</keyword>
<dbReference type="GO" id="GO:0005783">
    <property type="term" value="C:endoplasmic reticulum"/>
    <property type="evidence" value="ECO:0007669"/>
    <property type="project" value="TreeGrafter"/>
</dbReference>
<evidence type="ECO:0000256" key="3">
    <source>
        <dbReference type="ARBA" id="ARBA00022692"/>
    </source>
</evidence>
<keyword evidence="6" id="KW-0564">Palmitate</keyword>
<dbReference type="Pfam" id="PF01529">
    <property type="entry name" value="DHHC"/>
    <property type="match status" value="1"/>
</dbReference>
<gene>
    <name evidence="13" type="ORF">GNLVRS02_ARAD1D07326g</name>
</gene>
<evidence type="ECO:0000259" key="12">
    <source>
        <dbReference type="Pfam" id="PF01529"/>
    </source>
</evidence>
<dbReference type="PANTHER" id="PTHR22883:SF23">
    <property type="entry name" value="PALMITOYLTRANSFERASE ZDHHC6"/>
    <property type="match status" value="1"/>
</dbReference>
<evidence type="ECO:0000256" key="7">
    <source>
        <dbReference type="ARBA" id="ARBA00023288"/>
    </source>
</evidence>
<feature type="domain" description="Palmitoyltransferase DHHC" evidence="12">
    <location>
        <begin position="85"/>
        <end position="200"/>
    </location>
</feature>
<reference evidence="13" key="2">
    <citation type="submission" date="2014-06" db="EMBL/GenBank/DDBJ databases">
        <title>The complete genome of Blastobotrys (Arxula) adeninivorans LS3 - a yeast of biotechnological interest.</title>
        <authorList>
            <person name="Kunze G."/>
            <person name="Gaillardin C."/>
            <person name="Czernicka M."/>
            <person name="Durrens P."/>
            <person name="Martin T."/>
            <person name="Boer E."/>
            <person name="Gabaldon T."/>
            <person name="Cruz J."/>
            <person name="Talla E."/>
            <person name="Marck C."/>
            <person name="Goffeau A."/>
            <person name="Barbe V."/>
            <person name="Baret P."/>
            <person name="Baronian K."/>
            <person name="Beier S."/>
            <person name="Bleykasten C."/>
            <person name="Bode R."/>
            <person name="Casaregola S."/>
            <person name="Despons L."/>
            <person name="Fairhead C."/>
            <person name="Giersberg M."/>
            <person name="Gierski P."/>
            <person name="Hahnel U."/>
            <person name="Hartmann A."/>
            <person name="Jankowska D."/>
            <person name="Jubin C."/>
            <person name="Jung P."/>
            <person name="Lafontaine I."/>
            <person name="Leh-Louis V."/>
            <person name="Lemaire M."/>
            <person name="Marcet-Houben M."/>
            <person name="Mascher M."/>
            <person name="Morel G."/>
            <person name="Richard G.-F."/>
            <person name="Riechen J."/>
            <person name="Sacerdot C."/>
            <person name="Sarkar A."/>
            <person name="Savel G."/>
            <person name="Schacherer J."/>
            <person name="Sherman D."/>
            <person name="Straub M.-L."/>
            <person name="Stein N."/>
            <person name="Thierry A."/>
            <person name="Trautwein-Schult A."/>
            <person name="Westhof E."/>
            <person name="Worch S."/>
            <person name="Dujon B."/>
            <person name="Souciet J.-L."/>
            <person name="Wincker P."/>
            <person name="Scholz U."/>
            <person name="Neuveglise N."/>
        </authorList>
    </citation>
    <scope>NUCLEOTIDE SEQUENCE</scope>
    <source>
        <strain evidence="13">LS3</strain>
    </source>
</reference>
<dbReference type="GO" id="GO:0006612">
    <property type="term" value="P:protein targeting to membrane"/>
    <property type="evidence" value="ECO:0007669"/>
    <property type="project" value="TreeGrafter"/>
</dbReference>
<dbReference type="AlphaFoldDB" id="A0A060T827"/>
<evidence type="ECO:0000256" key="2">
    <source>
        <dbReference type="ARBA" id="ARBA00022679"/>
    </source>
</evidence>
<evidence type="ECO:0000256" key="5">
    <source>
        <dbReference type="ARBA" id="ARBA00023136"/>
    </source>
</evidence>
<dbReference type="EMBL" id="HG937694">
    <property type="protein sequence ID" value="CDP37255.1"/>
    <property type="molecule type" value="Genomic_DNA"/>
</dbReference>
<feature type="transmembrane region" description="Helical" evidence="11">
    <location>
        <begin position="166"/>
        <end position="191"/>
    </location>
</feature>
<keyword evidence="3 11" id="KW-0812">Transmembrane</keyword>
<comment type="subcellular location">
    <subcellularLocation>
        <location evidence="1">Membrane</location>
        <topology evidence="1">Multi-pass membrane protein</topology>
    </subcellularLocation>
</comment>
<organism evidence="13">
    <name type="scientific">Blastobotrys adeninivorans</name>
    <name type="common">Yeast</name>
    <name type="synonym">Arxula adeninivorans</name>
    <dbReference type="NCBI Taxonomy" id="409370"/>
    <lineage>
        <taxon>Eukaryota</taxon>
        <taxon>Fungi</taxon>
        <taxon>Dikarya</taxon>
        <taxon>Ascomycota</taxon>
        <taxon>Saccharomycotina</taxon>
        <taxon>Dipodascomycetes</taxon>
        <taxon>Dipodascales</taxon>
        <taxon>Trichomonascaceae</taxon>
        <taxon>Blastobotrys</taxon>
    </lineage>
</organism>
<evidence type="ECO:0000256" key="8">
    <source>
        <dbReference type="ARBA" id="ARBA00023315"/>
    </source>
</evidence>
<dbReference type="GO" id="GO:0019706">
    <property type="term" value="F:protein-cysteine S-palmitoyltransferase activity"/>
    <property type="evidence" value="ECO:0007669"/>
    <property type="project" value="UniProtKB-EC"/>
</dbReference>
<feature type="transmembrane region" description="Helical" evidence="11">
    <location>
        <begin position="6"/>
        <end position="29"/>
    </location>
</feature>
<comment type="catalytic activity">
    <reaction evidence="10 11">
        <text>L-cysteinyl-[protein] + hexadecanoyl-CoA = S-hexadecanoyl-L-cysteinyl-[protein] + CoA</text>
        <dbReference type="Rhea" id="RHEA:36683"/>
        <dbReference type="Rhea" id="RHEA-COMP:10131"/>
        <dbReference type="Rhea" id="RHEA-COMP:11032"/>
        <dbReference type="ChEBI" id="CHEBI:29950"/>
        <dbReference type="ChEBI" id="CHEBI:57287"/>
        <dbReference type="ChEBI" id="CHEBI:57379"/>
        <dbReference type="ChEBI" id="CHEBI:74151"/>
        <dbReference type="EC" id="2.3.1.225"/>
    </reaction>
</comment>